<geneLocation type="mitochondrion" evidence="2"/>
<sequence>MKILLVYQKTYFKSDEWRELLPLVQPNGIFLLSKNIFLKHFKEIKELFIGECVVIEITSTSFKYLMDFLNTLNKRYAMRFFPVCYFLVYNDFYYLLGLDQLSMYTAYLKNRSSSKDVIGVHCMFLYEFLKTLFYKEFVYKTSLVFFKYNMIELSVNNNYYY</sequence>
<keyword evidence="1" id="KW-1133">Transmembrane helix</keyword>
<dbReference type="GeneID" id="15332112"/>
<keyword evidence="2" id="KW-0496">Mitochondrion</keyword>
<keyword evidence="1" id="KW-0472">Membrane</keyword>
<evidence type="ECO:0000256" key="1">
    <source>
        <dbReference type="SAM" id="Phobius"/>
    </source>
</evidence>
<organism evidence="2">
    <name type="scientific">Naegleria fowleri</name>
    <name type="common">Brain eating amoeba</name>
    <dbReference type="NCBI Taxonomy" id="5763"/>
    <lineage>
        <taxon>Eukaryota</taxon>
        <taxon>Discoba</taxon>
        <taxon>Heterolobosea</taxon>
        <taxon>Tetramitia</taxon>
        <taxon>Eutetramitia</taxon>
        <taxon>Vahlkampfiidae</taxon>
        <taxon>Naegleria</taxon>
    </lineage>
</organism>
<reference evidence="3" key="2">
    <citation type="submission" date="2016-07" db="EMBL/GenBank/DDBJ databases">
        <title>genome sequence of Naegleria fowleri mitochondria.</title>
        <authorList>
            <person name="Greninger A.L."/>
            <person name="Jerome K."/>
            <person name="Dixon T."/>
        </authorList>
    </citation>
    <scope>NUCLEOTIDE SEQUENCE</scope>
    <source>
        <strain evidence="3">V511</strain>
    </source>
</reference>
<dbReference type="EMBL" id="KX580902">
    <property type="protein sequence ID" value="AOS85631.1"/>
    <property type="molecule type" value="Genomic_DNA"/>
</dbReference>
<dbReference type="RefSeq" id="YP_007890024.1">
    <property type="nucleotide sequence ID" value="NC_021104.1"/>
</dbReference>
<protein>
    <submittedName>
        <fullName evidence="2">Orf164</fullName>
    </submittedName>
</protein>
<gene>
    <name evidence="2" type="primary">orf164</name>
</gene>
<dbReference type="EMBL" id="JX174181">
    <property type="protein sequence ID" value="AFP72298.1"/>
    <property type="molecule type" value="Genomic_DNA"/>
</dbReference>
<dbReference type="EMBL" id="KX580903">
    <property type="protein sequence ID" value="AOS85677.1"/>
    <property type="molecule type" value="Genomic_DNA"/>
</dbReference>
<feature type="transmembrane region" description="Helical" evidence="1">
    <location>
        <begin position="76"/>
        <end position="96"/>
    </location>
</feature>
<proteinExistence type="predicted"/>
<evidence type="ECO:0000313" key="2">
    <source>
        <dbReference type="EMBL" id="AFP72298.1"/>
    </source>
</evidence>
<evidence type="ECO:0000313" key="4">
    <source>
        <dbReference type="EMBL" id="AOS85677.1"/>
    </source>
</evidence>
<keyword evidence="1" id="KW-0812">Transmembrane</keyword>
<reference evidence="2" key="1">
    <citation type="journal article" date="2013" name="J. Eukaryot. Microbiol.">
        <title>The Mitochondrial Genome and a 60-kb Nuclear DNA Segment from Naegleria fowleri, the Causative Agent of Primary Amoebic Meningoencephalitis.</title>
        <authorList>
            <person name="Herman E.K."/>
            <person name="Greninger A.L."/>
            <person name="Visvesvara G.S."/>
            <person name="Marciano-Cabral F."/>
            <person name="Dacks J.B."/>
            <person name="Chiu C.Y."/>
        </authorList>
    </citation>
    <scope>NUCLEOTIDE SEQUENCE</scope>
</reference>
<dbReference type="AlphaFoldDB" id="M4H656"/>
<reference evidence="4" key="3">
    <citation type="submission" date="2016-07" db="EMBL/GenBank/DDBJ databases">
        <title>genome sequences of Naegleria fowleri mitochondria.</title>
        <authorList>
            <person name="Greninger A.L."/>
            <person name="Jerome K."/>
            <person name="Dixon T."/>
        </authorList>
    </citation>
    <scope>NUCLEOTIDE SEQUENCE</scope>
    <source>
        <strain evidence="4">V419</strain>
    </source>
</reference>
<accession>M4H656</accession>
<name>M4H656_NAEFO</name>
<evidence type="ECO:0000313" key="3">
    <source>
        <dbReference type="EMBL" id="AOS85631.1"/>
    </source>
</evidence>